<feature type="domain" description="Gram-positive pilin subunit D1 N-terminal" evidence="4">
    <location>
        <begin position="76"/>
        <end position="182"/>
    </location>
</feature>
<feature type="chain" id="PRO_5045642751" evidence="3">
    <location>
        <begin position="32"/>
        <end position="280"/>
    </location>
</feature>
<accession>A0ABS0VVK1</accession>
<dbReference type="InterPro" id="IPR032364">
    <property type="entry name" value="GramPos_pilinD1_N"/>
</dbReference>
<keyword evidence="2" id="KW-0472">Membrane</keyword>
<reference evidence="5 6" key="1">
    <citation type="submission" date="2020-12" db="EMBL/GenBank/DDBJ databases">
        <title>Genome public.</title>
        <authorList>
            <person name="Sun Q."/>
        </authorList>
    </citation>
    <scope>NUCLEOTIDE SEQUENCE [LARGE SCALE GENOMIC DNA]</scope>
    <source>
        <strain evidence="5 6">CCM 8864</strain>
    </source>
</reference>
<keyword evidence="6" id="KW-1185">Reference proteome</keyword>
<sequence length="280" mass="29414">MTHTHDLKRRAATVALIGALLSVAVSPLATAEVVTGNVGKLSIAAIQADRTVRLVLHKNAGNPFDEVPEDTPPPGGVAGATFTVDRLGGYDLKDQSVWDSFPALTVEDTLSAPVIEEYTAVTNSDGDAVFETLPQGLYRVRETPPPDPSKDFKVSAPFLIVLPLADVDGTTWSYDVRVVPKNKPTVIPPGSTGSSDGIIIPMPIPIPIPGGSGSSSPAPTVKESTVPESPQVPTPDPEKGPTKGIARYLPETGANVVSLSVIGLCLVLLGMFLVRRRRSD</sequence>
<protein>
    <submittedName>
        <fullName evidence="5">SpaH/EbpB family LPXTG-anchored major pilin</fullName>
    </submittedName>
</protein>
<dbReference type="NCBIfam" id="TIGR01167">
    <property type="entry name" value="LPXTG_anchor"/>
    <property type="match status" value="1"/>
</dbReference>
<dbReference type="Pfam" id="PF16555">
    <property type="entry name" value="GramPos_pilinD1"/>
    <property type="match status" value="1"/>
</dbReference>
<dbReference type="SUPFAM" id="SSF117074">
    <property type="entry name" value="Hypothetical protein PA1324"/>
    <property type="match status" value="1"/>
</dbReference>
<dbReference type="RefSeq" id="WP_198735081.1">
    <property type="nucleotide sequence ID" value="NZ_JAEIOT010000004.1"/>
</dbReference>
<keyword evidence="2" id="KW-1133">Transmembrane helix</keyword>
<dbReference type="Proteomes" id="UP000625574">
    <property type="component" value="Unassembled WGS sequence"/>
</dbReference>
<dbReference type="Gene3D" id="2.60.40.10">
    <property type="entry name" value="Immunoglobulins"/>
    <property type="match status" value="1"/>
</dbReference>
<evidence type="ECO:0000313" key="6">
    <source>
        <dbReference type="Proteomes" id="UP000625574"/>
    </source>
</evidence>
<keyword evidence="2" id="KW-0812">Transmembrane</keyword>
<evidence type="ECO:0000256" key="1">
    <source>
        <dbReference type="SAM" id="MobiDB-lite"/>
    </source>
</evidence>
<keyword evidence="3" id="KW-0732">Signal</keyword>
<dbReference type="InterPro" id="IPR048052">
    <property type="entry name" value="FM1-like"/>
</dbReference>
<dbReference type="InterPro" id="IPR013783">
    <property type="entry name" value="Ig-like_fold"/>
</dbReference>
<feature type="signal peptide" evidence="3">
    <location>
        <begin position="1"/>
        <end position="31"/>
    </location>
</feature>
<dbReference type="EMBL" id="JAEIOT010000004">
    <property type="protein sequence ID" value="MBI8999645.1"/>
    <property type="molecule type" value="Genomic_DNA"/>
</dbReference>
<gene>
    <name evidence="5" type="ORF">JDV76_01430</name>
</gene>
<evidence type="ECO:0000313" key="5">
    <source>
        <dbReference type="EMBL" id="MBI8999645.1"/>
    </source>
</evidence>
<evidence type="ECO:0000256" key="3">
    <source>
        <dbReference type="SAM" id="SignalP"/>
    </source>
</evidence>
<dbReference type="NCBIfam" id="NF033902">
    <property type="entry name" value="iso_D2_wall_anc"/>
    <property type="match status" value="1"/>
</dbReference>
<comment type="caution">
    <text evidence="5">The sequence shown here is derived from an EMBL/GenBank/DDBJ whole genome shotgun (WGS) entry which is preliminary data.</text>
</comment>
<evidence type="ECO:0000256" key="2">
    <source>
        <dbReference type="SAM" id="Phobius"/>
    </source>
</evidence>
<feature type="region of interest" description="Disordered" evidence="1">
    <location>
        <begin position="209"/>
        <end position="244"/>
    </location>
</feature>
<organism evidence="5 6">
    <name type="scientific">Corynebacterium marambiense</name>
    <dbReference type="NCBI Taxonomy" id="2765364"/>
    <lineage>
        <taxon>Bacteria</taxon>
        <taxon>Bacillati</taxon>
        <taxon>Actinomycetota</taxon>
        <taxon>Actinomycetes</taxon>
        <taxon>Mycobacteriales</taxon>
        <taxon>Corynebacteriaceae</taxon>
        <taxon>Corynebacterium</taxon>
    </lineage>
</organism>
<feature type="transmembrane region" description="Helical" evidence="2">
    <location>
        <begin position="256"/>
        <end position="274"/>
    </location>
</feature>
<proteinExistence type="predicted"/>
<evidence type="ECO:0000259" key="4">
    <source>
        <dbReference type="Pfam" id="PF16555"/>
    </source>
</evidence>
<name>A0ABS0VVK1_9CORY</name>